<dbReference type="Proteomes" id="UP000011185">
    <property type="component" value="Unassembled WGS sequence"/>
</dbReference>
<protein>
    <submittedName>
        <fullName evidence="4">60S ribosomal protein L35</fullName>
    </submittedName>
</protein>
<dbReference type="VEuPathDB" id="MicrosporidiaDB:THOM_1132"/>
<accession>L7JWV1</accession>
<organism evidence="4 5">
    <name type="scientific">Trachipleistophora hominis</name>
    <name type="common">Microsporidian parasite</name>
    <dbReference type="NCBI Taxonomy" id="72359"/>
    <lineage>
        <taxon>Eukaryota</taxon>
        <taxon>Fungi</taxon>
        <taxon>Fungi incertae sedis</taxon>
        <taxon>Microsporidia</taxon>
        <taxon>Pleistophoridae</taxon>
        <taxon>Trachipleistophora</taxon>
    </lineage>
</organism>
<dbReference type="GO" id="GO:0006412">
    <property type="term" value="P:translation"/>
    <property type="evidence" value="ECO:0007669"/>
    <property type="project" value="InterPro"/>
</dbReference>
<dbReference type="SUPFAM" id="SSF46561">
    <property type="entry name" value="Ribosomal protein L29 (L29p)"/>
    <property type="match status" value="1"/>
</dbReference>
<comment type="similarity">
    <text evidence="1">Belongs to the universal ribosomal protein uL29 family.</text>
</comment>
<dbReference type="HOGENOM" id="CLU_110381_3_0_1"/>
<evidence type="ECO:0000313" key="5">
    <source>
        <dbReference type="Proteomes" id="UP000011185"/>
    </source>
</evidence>
<dbReference type="OMA" id="RKCRNGK"/>
<evidence type="ECO:0000256" key="3">
    <source>
        <dbReference type="ARBA" id="ARBA00023274"/>
    </source>
</evidence>
<dbReference type="GO" id="GO:0003735">
    <property type="term" value="F:structural constituent of ribosome"/>
    <property type="evidence" value="ECO:0007669"/>
    <property type="project" value="InterPro"/>
</dbReference>
<sequence>MKISAKELRTLPLPDLEERYKQIKTELLHVRQKQHTHTVKPHEIYNAHRNVAVVMSVLTEKKKEEAVAAAFAASGKVPRQFLPRLTKKKRMELSKEQLRKCRNGKSRAYKGGLRRVLFAYAP</sequence>
<reference evidence="4 5" key="1">
    <citation type="journal article" date="2012" name="PLoS Pathog.">
        <title>The genome of the obligate intracellular parasite Trachipleistophora hominis: new insights into microsporidian genome dynamics and reductive evolution.</title>
        <authorList>
            <person name="Heinz E."/>
            <person name="Williams T.A."/>
            <person name="Nakjang S."/>
            <person name="Noel C.J."/>
            <person name="Swan D.C."/>
            <person name="Goldberg A.V."/>
            <person name="Harris S.R."/>
            <person name="Weinmaier T."/>
            <person name="Markert S."/>
            <person name="Becher D."/>
            <person name="Bernhardt J."/>
            <person name="Dagan T."/>
            <person name="Hacker C."/>
            <person name="Lucocq J.M."/>
            <person name="Schweder T."/>
            <person name="Rattei T."/>
            <person name="Hall N."/>
            <person name="Hirt R.P."/>
            <person name="Embley T.M."/>
        </authorList>
    </citation>
    <scope>NUCLEOTIDE SEQUENCE [LARGE SCALE GENOMIC DNA]</scope>
</reference>
<dbReference type="Gene3D" id="1.10.287.310">
    <property type="match status" value="1"/>
</dbReference>
<evidence type="ECO:0000256" key="1">
    <source>
        <dbReference type="ARBA" id="ARBA00009254"/>
    </source>
</evidence>
<keyword evidence="3" id="KW-0687">Ribonucleoprotein</keyword>
<dbReference type="OrthoDB" id="528635at2759"/>
<gene>
    <name evidence="4" type="ORF">THOM_1132</name>
</gene>
<keyword evidence="5" id="KW-1185">Reference proteome</keyword>
<dbReference type="NCBIfam" id="TIGR00012">
    <property type="entry name" value="L29"/>
    <property type="match status" value="1"/>
</dbReference>
<dbReference type="InParanoid" id="L7JWV1"/>
<keyword evidence="2 4" id="KW-0689">Ribosomal protein</keyword>
<evidence type="ECO:0000256" key="2">
    <source>
        <dbReference type="ARBA" id="ARBA00022980"/>
    </source>
</evidence>
<dbReference type="EMBL" id="JH993905">
    <property type="protein sequence ID" value="ELQ75909.1"/>
    <property type="molecule type" value="Genomic_DNA"/>
</dbReference>
<dbReference type="AlphaFoldDB" id="L7JWV1"/>
<dbReference type="Pfam" id="PF00831">
    <property type="entry name" value="Ribosomal_L29"/>
    <property type="match status" value="1"/>
</dbReference>
<proteinExistence type="inferred from homology"/>
<dbReference type="InterPro" id="IPR001854">
    <property type="entry name" value="Ribosomal_uL29"/>
</dbReference>
<name>L7JWV1_TRAHO</name>
<dbReference type="InterPro" id="IPR036049">
    <property type="entry name" value="Ribosomal_uL29_sf"/>
</dbReference>
<dbReference type="GO" id="GO:1990904">
    <property type="term" value="C:ribonucleoprotein complex"/>
    <property type="evidence" value="ECO:0007669"/>
    <property type="project" value="UniProtKB-KW"/>
</dbReference>
<dbReference type="STRING" id="72359.L7JWV1"/>
<evidence type="ECO:0000313" key="4">
    <source>
        <dbReference type="EMBL" id="ELQ75909.1"/>
    </source>
</evidence>
<dbReference type="GO" id="GO:0005840">
    <property type="term" value="C:ribosome"/>
    <property type="evidence" value="ECO:0007669"/>
    <property type="project" value="UniProtKB-KW"/>
</dbReference>